<dbReference type="GO" id="GO:0022857">
    <property type="term" value="F:transmembrane transporter activity"/>
    <property type="evidence" value="ECO:0007669"/>
    <property type="project" value="InterPro"/>
</dbReference>
<feature type="transmembrane region" description="Helical" evidence="7">
    <location>
        <begin position="261"/>
        <end position="281"/>
    </location>
</feature>
<proteinExistence type="inferred from homology"/>
<dbReference type="PANTHER" id="PTHR48086">
    <property type="entry name" value="SODIUM/PROLINE SYMPORTER-RELATED"/>
    <property type="match status" value="1"/>
</dbReference>
<protein>
    <submittedName>
        <fullName evidence="8">Na+/solute symporter</fullName>
    </submittedName>
</protein>
<dbReference type="EMBL" id="CP008822">
    <property type="protein sequence ID" value="AIM27637.1"/>
    <property type="molecule type" value="Genomic_DNA"/>
</dbReference>
<sequence>MRELAFGNIDGVTLGVFVVLFAIFAFLGFWASRWRRGDLSKIDEWGLGGRRLGWLLVWFLMGADLFTAYTFIAVPSSMLAVGSLYFFAVPYVAWGFGVALLTMPRLWTVSRNKGYVTASDFVKDRFDSRWLAIAVALTGIVAELPYIALQIVGMQAVLAAMLAGLTGVVSKTVSDIALIIAFAILASFTFTSGLRGAAITGVFKDILIWITVLAVIIIVPLSYGGFASAFHNAAIQSATVNQALNHAKGPINYGALSPKLIPAYFSLSLGSALALYLYPHAINGSLSSEDKGKLKLGTSLLPIYGIGLALLALFGILVYAVPNALSAVIKLGAGTFVVPSLIAYTMPDWFVGLAYLAIFIGGLVPAAIMAIGVANLLVRNVIKEFKSLEPKTEATLAKVISTVFKFVALGFVFAVPATYAIQLQLLGGILITQTLPSVFLGLYTRNLNGKATLVGWAAGILSALALVIEANAKFGVIKTSLYTTPLGPLYIAILALLINLAVTLIGSGIAYGMGWRPSQKIKEEEITKEM</sequence>
<evidence type="ECO:0000256" key="2">
    <source>
        <dbReference type="ARBA" id="ARBA00006434"/>
    </source>
</evidence>
<dbReference type="InterPro" id="IPR050277">
    <property type="entry name" value="Sodium:Solute_Symporter"/>
</dbReference>
<dbReference type="Gene3D" id="1.20.1730.10">
    <property type="entry name" value="Sodium/glucose cotransporter"/>
    <property type="match status" value="1"/>
</dbReference>
<feature type="transmembrane region" description="Helical" evidence="7">
    <location>
        <begin position="206"/>
        <end position="226"/>
    </location>
</feature>
<feature type="transmembrane region" description="Helical" evidence="7">
    <location>
        <begin position="12"/>
        <end position="31"/>
    </location>
</feature>
<evidence type="ECO:0000256" key="7">
    <source>
        <dbReference type="SAM" id="Phobius"/>
    </source>
</evidence>
<feature type="transmembrane region" description="Helical" evidence="7">
    <location>
        <begin position="84"/>
        <end position="107"/>
    </location>
</feature>
<evidence type="ECO:0000313" key="8">
    <source>
        <dbReference type="EMBL" id="AIM27637.1"/>
    </source>
</evidence>
<feature type="transmembrane region" description="Helical" evidence="7">
    <location>
        <begin position="353"/>
        <end position="378"/>
    </location>
</feature>
<comment type="similarity">
    <text evidence="2">Belongs to the sodium:solute symporter (SSF) (TC 2.A.21) family.</text>
</comment>
<comment type="subcellular location">
    <subcellularLocation>
        <location evidence="1">Membrane</location>
        <topology evidence="1">Multi-pass membrane protein</topology>
    </subcellularLocation>
</comment>
<reference evidence="8 9" key="1">
    <citation type="journal article" date="2014" name="J. Bacteriol.">
        <title>Role of an Archaeal PitA Transporter in the Copper and Arsenic Resistance of Metallosphaera sedula, an Extreme Thermoacidophile.</title>
        <authorList>
            <person name="McCarthy S."/>
            <person name="Ai C."/>
            <person name="Wheaton G."/>
            <person name="Tevatia R."/>
            <person name="Eckrich V."/>
            <person name="Kelly R."/>
            <person name="Blum P."/>
        </authorList>
    </citation>
    <scope>NUCLEOTIDE SEQUENCE [LARGE SCALE GENOMIC DNA]</scope>
    <source>
        <strain evidence="8 9">CuR1</strain>
    </source>
</reference>
<gene>
    <name evidence="8" type="ORF">HA72_1496</name>
</gene>
<feature type="transmembrane region" description="Helical" evidence="7">
    <location>
        <begin position="425"/>
        <end position="444"/>
    </location>
</feature>
<dbReference type="Proteomes" id="UP000029084">
    <property type="component" value="Chromosome"/>
</dbReference>
<dbReference type="PROSITE" id="PS50283">
    <property type="entry name" value="NA_SOLUT_SYMP_3"/>
    <property type="match status" value="1"/>
</dbReference>
<dbReference type="PANTHER" id="PTHR48086:SF8">
    <property type="entry name" value="MONOCARBOXYLIC ACID PERMEASE"/>
    <property type="match status" value="1"/>
</dbReference>
<feature type="transmembrane region" description="Helical" evidence="7">
    <location>
        <begin position="301"/>
        <end position="321"/>
    </location>
</feature>
<keyword evidence="5 7" id="KW-1133">Transmembrane helix</keyword>
<organism evidence="8 9">
    <name type="scientific">Metallosphaera sedula</name>
    <dbReference type="NCBI Taxonomy" id="43687"/>
    <lineage>
        <taxon>Archaea</taxon>
        <taxon>Thermoproteota</taxon>
        <taxon>Thermoprotei</taxon>
        <taxon>Sulfolobales</taxon>
        <taxon>Sulfolobaceae</taxon>
        <taxon>Metallosphaera</taxon>
    </lineage>
</organism>
<feature type="transmembrane region" description="Helical" evidence="7">
    <location>
        <begin position="399"/>
        <end position="419"/>
    </location>
</feature>
<dbReference type="AlphaFoldDB" id="A0A088E7G4"/>
<feature type="transmembrane region" description="Helical" evidence="7">
    <location>
        <begin position="52"/>
        <end position="72"/>
    </location>
</feature>
<keyword evidence="6 7" id="KW-0472">Membrane</keyword>
<feature type="transmembrane region" description="Helical" evidence="7">
    <location>
        <begin position="176"/>
        <end position="194"/>
    </location>
</feature>
<evidence type="ECO:0000256" key="5">
    <source>
        <dbReference type="ARBA" id="ARBA00022989"/>
    </source>
</evidence>
<evidence type="ECO:0000256" key="3">
    <source>
        <dbReference type="ARBA" id="ARBA00022448"/>
    </source>
</evidence>
<evidence type="ECO:0000313" key="9">
    <source>
        <dbReference type="Proteomes" id="UP000029084"/>
    </source>
</evidence>
<dbReference type="InterPro" id="IPR038377">
    <property type="entry name" value="Na/Glc_symporter_sf"/>
</dbReference>
<dbReference type="GO" id="GO:0005886">
    <property type="term" value="C:plasma membrane"/>
    <property type="evidence" value="ECO:0007669"/>
    <property type="project" value="TreeGrafter"/>
</dbReference>
<feature type="transmembrane region" description="Helical" evidence="7">
    <location>
        <begin position="328"/>
        <end position="347"/>
    </location>
</feature>
<dbReference type="OMA" id="YYILCYL"/>
<feature type="transmembrane region" description="Helical" evidence="7">
    <location>
        <begin position="488"/>
        <end position="512"/>
    </location>
</feature>
<dbReference type="InterPro" id="IPR001734">
    <property type="entry name" value="Na/solute_symporter"/>
</dbReference>
<feature type="transmembrane region" description="Helical" evidence="7">
    <location>
        <begin position="451"/>
        <end position="468"/>
    </location>
</feature>
<evidence type="ECO:0000256" key="6">
    <source>
        <dbReference type="ARBA" id="ARBA00023136"/>
    </source>
</evidence>
<keyword evidence="3" id="KW-0813">Transport</keyword>
<keyword evidence="4 7" id="KW-0812">Transmembrane</keyword>
<accession>A0A088E7G4</accession>
<evidence type="ECO:0000256" key="4">
    <source>
        <dbReference type="ARBA" id="ARBA00022692"/>
    </source>
</evidence>
<feature type="transmembrane region" description="Helical" evidence="7">
    <location>
        <begin position="152"/>
        <end position="169"/>
    </location>
</feature>
<feature type="transmembrane region" description="Helical" evidence="7">
    <location>
        <begin position="128"/>
        <end position="146"/>
    </location>
</feature>
<evidence type="ECO:0000256" key="1">
    <source>
        <dbReference type="ARBA" id="ARBA00004141"/>
    </source>
</evidence>
<name>A0A088E7G4_9CREN</name>